<gene>
    <name evidence="1" type="ORF">CTEN210_13055</name>
</gene>
<keyword evidence="2" id="KW-1185">Reference proteome</keyword>
<dbReference type="InterPro" id="IPR032675">
    <property type="entry name" value="LRR_dom_sf"/>
</dbReference>
<dbReference type="EMBL" id="BLLK01000052">
    <property type="protein sequence ID" value="GFH56579.1"/>
    <property type="molecule type" value="Genomic_DNA"/>
</dbReference>
<protein>
    <submittedName>
        <fullName evidence="1">Leucine-rich repeat domain-containing protein</fullName>
    </submittedName>
</protein>
<dbReference type="InterPro" id="IPR026906">
    <property type="entry name" value="LRR_5"/>
</dbReference>
<comment type="caution">
    <text evidence="1">The sequence shown here is derived from an EMBL/GenBank/DDBJ whole genome shotgun (WGS) entry which is preliminary data.</text>
</comment>
<sequence>MSLTKPGDNAVVVYFSRHDIRYMAPGARRVNIHNEQERQSWEVIWLFVEWVDPETFKNCKNLKKVVVMSQCVSILEKAFYGCSSLSEVTFDDLRQRCKLGDFVFYECPSLKEVTVYKWSNMKAFDERITKVIWAKYHGGGETVIR</sequence>
<accession>A0AAD3D5S8</accession>
<dbReference type="Pfam" id="PF13306">
    <property type="entry name" value="LRR_5"/>
    <property type="match status" value="1"/>
</dbReference>
<reference evidence="1 2" key="1">
    <citation type="journal article" date="2021" name="Sci. Rep.">
        <title>The genome of the diatom Chaetoceros tenuissimus carries an ancient integrated fragment of an extant virus.</title>
        <authorList>
            <person name="Hongo Y."/>
            <person name="Kimura K."/>
            <person name="Takaki Y."/>
            <person name="Yoshida Y."/>
            <person name="Baba S."/>
            <person name="Kobayashi G."/>
            <person name="Nagasaki K."/>
            <person name="Hano T."/>
            <person name="Tomaru Y."/>
        </authorList>
    </citation>
    <scope>NUCLEOTIDE SEQUENCE [LARGE SCALE GENOMIC DNA]</scope>
    <source>
        <strain evidence="1 2">NIES-3715</strain>
    </source>
</reference>
<evidence type="ECO:0000313" key="1">
    <source>
        <dbReference type="EMBL" id="GFH56579.1"/>
    </source>
</evidence>
<dbReference type="AlphaFoldDB" id="A0AAD3D5S8"/>
<proteinExistence type="predicted"/>
<organism evidence="1 2">
    <name type="scientific">Chaetoceros tenuissimus</name>
    <dbReference type="NCBI Taxonomy" id="426638"/>
    <lineage>
        <taxon>Eukaryota</taxon>
        <taxon>Sar</taxon>
        <taxon>Stramenopiles</taxon>
        <taxon>Ochrophyta</taxon>
        <taxon>Bacillariophyta</taxon>
        <taxon>Coscinodiscophyceae</taxon>
        <taxon>Chaetocerotophycidae</taxon>
        <taxon>Chaetocerotales</taxon>
        <taxon>Chaetocerotaceae</taxon>
        <taxon>Chaetoceros</taxon>
    </lineage>
</organism>
<dbReference type="Proteomes" id="UP001054902">
    <property type="component" value="Unassembled WGS sequence"/>
</dbReference>
<dbReference type="Gene3D" id="3.80.10.10">
    <property type="entry name" value="Ribonuclease Inhibitor"/>
    <property type="match status" value="1"/>
</dbReference>
<evidence type="ECO:0000313" key="2">
    <source>
        <dbReference type="Proteomes" id="UP001054902"/>
    </source>
</evidence>
<name>A0AAD3D5S8_9STRA</name>
<dbReference type="SUPFAM" id="SSF52058">
    <property type="entry name" value="L domain-like"/>
    <property type="match status" value="1"/>
</dbReference>